<dbReference type="SUPFAM" id="SSF52833">
    <property type="entry name" value="Thioredoxin-like"/>
    <property type="match status" value="1"/>
</dbReference>
<dbReference type="Pfam" id="PF08534">
    <property type="entry name" value="Redoxin"/>
    <property type="match status" value="1"/>
</dbReference>
<dbReference type="PANTHER" id="PTHR42852">
    <property type="entry name" value="THIOL:DISULFIDE INTERCHANGE PROTEIN DSBE"/>
    <property type="match status" value="1"/>
</dbReference>
<dbReference type="PANTHER" id="PTHR42852:SF13">
    <property type="entry name" value="PROTEIN DIPZ"/>
    <property type="match status" value="1"/>
</dbReference>
<dbReference type="CDD" id="cd02966">
    <property type="entry name" value="TlpA_like_family"/>
    <property type="match status" value="1"/>
</dbReference>
<evidence type="ECO:0000259" key="2">
    <source>
        <dbReference type="PROSITE" id="PS51352"/>
    </source>
</evidence>
<comment type="caution">
    <text evidence="3">The sequence shown here is derived from an EMBL/GenBank/DDBJ whole genome shotgun (WGS) entry which is preliminary data.</text>
</comment>
<evidence type="ECO:0000256" key="1">
    <source>
        <dbReference type="SAM" id="MobiDB-lite"/>
    </source>
</evidence>
<proteinExistence type="predicted"/>
<name>A0A927GJV6_9BACT</name>
<dbReference type="AlphaFoldDB" id="A0A927GJV6"/>
<protein>
    <submittedName>
        <fullName evidence="3">TlpA family protein disulfide reductase</fullName>
    </submittedName>
</protein>
<dbReference type="PROSITE" id="PS51352">
    <property type="entry name" value="THIOREDOXIN_2"/>
    <property type="match status" value="1"/>
</dbReference>
<dbReference type="Proteomes" id="UP000612233">
    <property type="component" value="Unassembled WGS sequence"/>
</dbReference>
<evidence type="ECO:0000313" key="4">
    <source>
        <dbReference type="Proteomes" id="UP000612233"/>
    </source>
</evidence>
<dbReference type="Gene3D" id="3.40.30.10">
    <property type="entry name" value="Glutaredoxin"/>
    <property type="match status" value="1"/>
</dbReference>
<sequence length="422" mass="45828">MATAALGLGACQSNTSPATETSTPGGTAAPVLTPGPWRGVLAAQGREIPFLFEVKTEAGKPVVYLINKGLDGEERLRCEEILSAGDSTTIRLHVFDAALVVRTDGPNKLKGHWVKYDAKTPYHVPLTAAQGPQPLFPPTDRNSRAEFGGTWQTTFTDETGTKYPAVGIFKQTNGEVTGTFLTTTGDYRYLSGDVNGQELRLATFDGSHAFLFTATRNSDTNTIIHGDFYSGKAGHETWTARLGGPAKLPDADALTYLKKGESRLNFKFPNVFEGGAISPTDPKYQGKVVVLQILGSWCPNCLDETNFLAPWYEKNKARGVEVIGLGYERSADYKVASARLRNMRTRLNVGYDVAVAGVSNKDSVAKSLPQLAKFLAFPTTIFLDKKGNVRKIHTGFAGPGTGKYYQEEIAAFNQEVDKLLKE</sequence>
<reference evidence="3" key="1">
    <citation type="submission" date="2020-09" db="EMBL/GenBank/DDBJ databases">
        <authorList>
            <person name="Kim M.K."/>
        </authorList>
    </citation>
    <scope>NUCLEOTIDE SEQUENCE</scope>
    <source>
        <strain evidence="3">BT664</strain>
    </source>
</reference>
<dbReference type="EMBL" id="JACXAD010000014">
    <property type="protein sequence ID" value="MBD2768912.1"/>
    <property type="molecule type" value="Genomic_DNA"/>
</dbReference>
<dbReference type="InterPro" id="IPR036249">
    <property type="entry name" value="Thioredoxin-like_sf"/>
</dbReference>
<dbReference type="InterPro" id="IPR013740">
    <property type="entry name" value="Redoxin"/>
</dbReference>
<accession>A0A927GJV6</accession>
<organism evidence="3 4">
    <name type="scientific">Hymenobacter montanus</name>
    <dbReference type="NCBI Taxonomy" id="2771359"/>
    <lineage>
        <taxon>Bacteria</taxon>
        <taxon>Pseudomonadati</taxon>
        <taxon>Bacteroidota</taxon>
        <taxon>Cytophagia</taxon>
        <taxon>Cytophagales</taxon>
        <taxon>Hymenobacteraceae</taxon>
        <taxon>Hymenobacter</taxon>
    </lineage>
</organism>
<gene>
    <name evidence="3" type="ORF">IC235_13540</name>
</gene>
<evidence type="ECO:0000313" key="3">
    <source>
        <dbReference type="EMBL" id="MBD2768912.1"/>
    </source>
</evidence>
<dbReference type="InterPro" id="IPR013766">
    <property type="entry name" value="Thioredoxin_domain"/>
</dbReference>
<dbReference type="InterPro" id="IPR050553">
    <property type="entry name" value="Thioredoxin_ResA/DsbE_sf"/>
</dbReference>
<feature type="compositionally biased region" description="Polar residues" evidence="1">
    <location>
        <begin position="11"/>
        <end position="25"/>
    </location>
</feature>
<feature type="region of interest" description="Disordered" evidence="1">
    <location>
        <begin position="1"/>
        <end position="31"/>
    </location>
</feature>
<dbReference type="GO" id="GO:0016491">
    <property type="term" value="F:oxidoreductase activity"/>
    <property type="evidence" value="ECO:0007669"/>
    <property type="project" value="InterPro"/>
</dbReference>
<keyword evidence="4" id="KW-1185">Reference proteome</keyword>
<feature type="domain" description="Thioredoxin" evidence="2">
    <location>
        <begin position="257"/>
        <end position="414"/>
    </location>
</feature>